<organism evidence="1 2">
    <name type="scientific">Glossina palpalis gambiensis</name>
    <dbReference type="NCBI Taxonomy" id="67801"/>
    <lineage>
        <taxon>Eukaryota</taxon>
        <taxon>Metazoa</taxon>
        <taxon>Ecdysozoa</taxon>
        <taxon>Arthropoda</taxon>
        <taxon>Hexapoda</taxon>
        <taxon>Insecta</taxon>
        <taxon>Pterygota</taxon>
        <taxon>Neoptera</taxon>
        <taxon>Endopterygota</taxon>
        <taxon>Diptera</taxon>
        <taxon>Brachycera</taxon>
        <taxon>Muscomorpha</taxon>
        <taxon>Hippoboscoidea</taxon>
        <taxon>Glossinidae</taxon>
        <taxon>Glossina</taxon>
    </lineage>
</organism>
<dbReference type="AlphaFoldDB" id="A0A1B0C6F8"/>
<evidence type="ECO:0000313" key="2">
    <source>
        <dbReference type="Proteomes" id="UP000092460"/>
    </source>
</evidence>
<dbReference type="VEuPathDB" id="VectorBase:GPPI050418"/>
<reference evidence="2" key="1">
    <citation type="submission" date="2015-01" db="EMBL/GenBank/DDBJ databases">
        <authorList>
            <person name="Aksoy S."/>
            <person name="Warren W."/>
            <person name="Wilson R.K."/>
        </authorList>
    </citation>
    <scope>NUCLEOTIDE SEQUENCE [LARGE SCALE GENOMIC DNA]</scope>
    <source>
        <strain evidence="2">IAEA</strain>
    </source>
</reference>
<keyword evidence="2" id="KW-1185">Reference proteome</keyword>
<proteinExistence type="predicted"/>
<reference evidence="1" key="2">
    <citation type="submission" date="2020-05" db="UniProtKB">
        <authorList>
            <consortium name="EnsemblMetazoa"/>
        </authorList>
    </citation>
    <scope>IDENTIFICATION</scope>
    <source>
        <strain evidence="1">IAEA</strain>
    </source>
</reference>
<sequence>MIFVIAAVRHCAVLHNTMTYLAFSYEPMNDDRTCMLLDGAIEANCESGQLEGYRFLFLLICAEVIVYLYEKQMLFMELEPNLRNIRVKM</sequence>
<dbReference type="EMBL" id="JXJN01026600">
    <property type="status" value="NOT_ANNOTATED_CDS"/>
    <property type="molecule type" value="Genomic_DNA"/>
</dbReference>
<dbReference type="Proteomes" id="UP000092460">
    <property type="component" value="Unassembled WGS sequence"/>
</dbReference>
<name>A0A1B0C6F8_9MUSC</name>
<dbReference type="EMBL" id="JXJN01026598">
    <property type="status" value="NOT_ANNOTATED_CDS"/>
    <property type="molecule type" value="Genomic_DNA"/>
</dbReference>
<protein>
    <submittedName>
        <fullName evidence="1">Uncharacterized protein</fullName>
    </submittedName>
</protein>
<dbReference type="EnsemblMetazoa" id="GPPI050418-RA">
    <property type="protein sequence ID" value="GPPI050418-PA"/>
    <property type="gene ID" value="GPPI050418"/>
</dbReference>
<dbReference type="EMBL" id="JXJN01026599">
    <property type="status" value="NOT_ANNOTATED_CDS"/>
    <property type="molecule type" value="Genomic_DNA"/>
</dbReference>
<accession>A0A1B0C6F8</accession>
<evidence type="ECO:0000313" key="1">
    <source>
        <dbReference type="EnsemblMetazoa" id="GPPI050418-PA"/>
    </source>
</evidence>